<dbReference type="SMART" id="SM00698">
    <property type="entry name" value="MORN"/>
    <property type="match status" value="16"/>
</dbReference>
<dbReference type="PANTHER" id="PTHR43215">
    <property type="entry name" value="RADIAL SPOKE HEAD 1 HOMOLOG"/>
    <property type="match status" value="1"/>
</dbReference>
<accession>A0AAD3H8E7</accession>
<evidence type="ECO:0000313" key="3">
    <source>
        <dbReference type="Proteomes" id="UP001054902"/>
    </source>
</evidence>
<dbReference type="SUPFAM" id="SSF82185">
    <property type="entry name" value="Histone H3 K4-specific methyltransferase SET7/9 N-terminal domain"/>
    <property type="match status" value="5"/>
</dbReference>
<organism evidence="2 3">
    <name type="scientific">Chaetoceros tenuissimus</name>
    <dbReference type="NCBI Taxonomy" id="426638"/>
    <lineage>
        <taxon>Eukaryota</taxon>
        <taxon>Sar</taxon>
        <taxon>Stramenopiles</taxon>
        <taxon>Ochrophyta</taxon>
        <taxon>Bacillariophyta</taxon>
        <taxon>Coscinodiscophyceae</taxon>
        <taxon>Chaetocerotophycidae</taxon>
        <taxon>Chaetocerotales</taxon>
        <taxon>Chaetocerotaceae</taxon>
        <taxon>Chaetoceros</taxon>
    </lineage>
</organism>
<name>A0AAD3H8E7_9STRA</name>
<dbReference type="InterPro" id="IPR003409">
    <property type="entry name" value="MORN"/>
</dbReference>
<dbReference type="Gene3D" id="2.20.110.10">
    <property type="entry name" value="Histone H3 K4-specific methyltransferase SET7/9 N-terminal domain"/>
    <property type="match status" value="4"/>
</dbReference>
<reference evidence="2 3" key="1">
    <citation type="journal article" date="2021" name="Sci. Rep.">
        <title>The genome of the diatom Chaetoceros tenuissimus carries an ancient integrated fragment of an extant virus.</title>
        <authorList>
            <person name="Hongo Y."/>
            <person name="Kimura K."/>
            <person name="Takaki Y."/>
            <person name="Yoshida Y."/>
            <person name="Baba S."/>
            <person name="Kobayashi G."/>
            <person name="Nagasaki K."/>
            <person name="Hano T."/>
            <person name="Tomaru Y."/>
        </authorList>
    </citation>
    <scope>NUCLEOTIDE SEQUENCE [LARGE SCALE GENOMIC DNA]</scope>
    <source>
        <strain evidence="2 3">NIES-3715</strain>
    </source>
</reference>
<dbReference type="Pfam" id="PF02493">
    <property type="entry name" value="MORN"/>
    <property type="match status" value="15"/>
</dbReference>
<proteinExistence type="predicted"/>
<dbReference type="AlphaFoldDB" id="A0AAD3H8E7"/>
<protein>
    <submittedName>
        <fullName evidence="2">Uncharacterized protein</fullName>
    </submittedName>
</protein>
<gene>
    <name evidence="2" type="ORF">CTEN210_10240</name>
</gene>
<evidence type="ECO:0000313" key="2">
    <source>
        <dbReference type="EMBL" id="GFH53764.1"/>
    </source>
</evidence>
<dbReference type="Proteomes" id="UP001054902">
    <property type="component" value="Unassembled WGS sequence"/>
</dbReference>
<keyword evidence="1" id="KW-0677">Repeat</keyword>
<evidence type="ECO:0000256" key="1">
    <source>
        <dbReference type="ARBA" id="ARBA00022737"/>
    </source>
</evidence>
<dbReference type="EMBL" id="BLLK01000047">
    <property type="protein sequence ID" value="GFH53764.1"/>
    <property type="molecule type" value="Genomic_DNA"/>
</dbReference>
<dbReference type="PANTHER" id="PTHR43215:SF14">
    <property type="entry name" value="RADIAL SPOKE HEAD 1 HOMOLOG"/>
    <property type="match status" value="1"/>
</dbReference>
<sequence length="968" mass="108533">MEALAEASVEDLIDLMPNYDTSRSSFLANSSSTNKSTSVKHVTNMELPAHHPPRVFGGGSYHLDPINHQETYELKDIFTGLIDSISGELVSGVREYVLTGEIYEGPFVNNKRHGSGAIVKNVYLPKSSIAIGQMSSLPHISESEAKFYGSYQNDEPSHGTLVVPNLFTYQGPLRCSKPHGEGGCLIKPCGFKYEGSFKDGLFHGYGVELDGNGGIYKGAFKMGIREGFGEFTSLKKAKLCKVSRKTEEKESIKCKYKGGWINNQKQGEGSERMGKEIYRGEFHANEKHGHGSIMWLKNEDGEIDDSDDDECRSQQEDENKIEVKDGIFATQHSNVNLLSLLNKEFDEIERDIDEDEDETCYKITQHSFPVVAEGSWRAGHPLNGTSGWTLMYENGDCYSGYATDFCPEGYGIMRYSNRDVYTGEWSGGKRCGEGCFISGDGKEEYIGYWNDDKIVPLAEGDRNDHMTRLTDMALVLLQDSNHDIDIERSNDLFEDIDSYEKQREILESIVEKSLKQSIDRMNESRFFREEWKSPIGKRRNLGLGRNIANILVTPKKAQASQNEDSTDDKIQFNKEKNDKDFDSFVETVADVSISDEKLGEVLNDLNDAITPTKLQDTPSKTSKLKVYENGDTYLGDHCEETGLRHGYGVYVSSSTGSTYSGNFEQGVKSGFGILLARLGKYSGNFVRDKKEGHGTLIYNDASSYNGEFKENEFHGTGTLCKNETVYTGGFYMGLKHGKGHESFADGRVYRGSFVDNQRSGKGTLHDKSGRMIYEGQWLNGIFHGEGTYYKAETTKDTIEEEIVYTYQGLFFNGLRHGYGSVSINKEKALVLKGPFHKDMQVSGKWRINYPDGQVYSGDAIIQEEITYKEFKPEDGIKIISSISDAPRILTREFYQIPTPNGFGAFRYQNLDVYIGEFQNGLRQGSGSLFSNGVQLSGNWKEDKLNLDNSREISTMTDFSDINTNSSIL</sequence>
<keyword evidence="3" id="KW-1185">Reference proteome</keyword>
<comment type="caution">
    <text evidence="2">The sequence shown here is derived from an EMBL/GenBank/DDBJ whole genome shotgun (WGS) entry which is preliminary data.</text>
</comment>
<dbReference type="GO" id="GO:0005829">
    <property type="term" value="C:cytosol"/>
    <property type="evidence" value="ECO:0007669"/>
    <property type="project" value="TreeGrafter"/>
</dbReference>